<dbReference type="STRING" id="1121428.DESHY_60178"/>
<reference evidence="1 2" key="1">
    <citation type="journal article" date="2013" name="Genome Announc.">
        <title>Genome Sequence of the Sulfate-Reducing Bacterium Desulfotomaculum hydrothermale Lam5(T).</title>
        <authorList>
            <person name="Amin O."/>
            <person name="Fardeau M.L."/>
            <person name="Valette O."/>
            <person name="Hirschler-Rea A."/>
            <person name="Barbe V."/>
            <person name="Medigue C."/>
            <person name="Vacherie B."/>
            <person name="Ollivier B."/>
            <person name="Bertin P.N."/>
            <person name="Dolla A."/>
        </authorList>
    </citation>
    <scope>NUCLEOTIDE SEQUENCE [LARGE SCALE GENOMIC DNA]</scope>
    <source>
        <strain evidence="2">Lam5 / DSM 18033</strain>
    </source>
</reference>
<comment type="caution">
    <text evidence="1">The sequence shown here is derived from an EMBL/GenBank/DDBJ whole genome shotgun (WGS) entry which is preliminary data.</text>
</comment>
<dbReference type="eggNOG" id="ENOG5033D75">
    <property type="taxonomic scope" value="Bacteria"/>
</dbReference>
<dbReference type="OrthoDB" id="1787247at2"/>
<dbReference type="Proteomes" id="UP000009315">
    <property type="component" value="Unassembled WGS sequence"/>
</dbReference>
<gene>
    <name evidence="1" type="ORF">DESHY_60178</name>
</gene>
<organism evidence="1 2">
    <name type="scientific">Desulforamulus hydrothermalis Lam5 = DSM 18033</name>
    <dbReference type="NCBI Taxonomy" id="1121428"/>
    <lineage>
        <taxon>Bacteria</taxon>
        <taxon>Bacillati</taxon>
        <taxon>Bacillota</taxon>
        <taxon>Clostridia</taxon>
        <taxon>Eubacteriales</taxon>
        <taxon>Peptococcaceae</taxon>
        <taxon>Desulforamulus</taxon>
    </lineage>
</organism>
<keyword evidence="2" id="KW-1185">Reference proteome</keyword>
<evidence type="ECO:0000313" key="1">
    <source>
        <dbReference type="EMBL" id="CCO09006.1"/>
    </source>
</evidence>
<dbReference type="RefSeq" id="WP_008412737.1">
    <property type="nucleotide sequence ID" value="NZ_CAOS01000013.1"/>
</dbReference>
<proteinExistence type="predicted"/>
<accession>K8EKC6</accession>
<protein>
    <submittedName>
        <fullName evidence="1">Uncharacterized protein</fullName>
    </submittedName>
</protein>
<dbReference type="AlphaFoldDB" id="K8EKC6"/>
<evidence type="ECO:0000313" key="2">
    <source>
        <dbReference type="Proteomes" id="UP000009315"/>
    </source>
</evidence>
<dbReference type="EMBL" id="CAOS01000013">
    <property type="protein sequence ID" value="CCO09006.1"/>
    <property type="molecule type" value="Genomic_DNA"/>
</dbReference>
<sequence>MPYCNVCGNWESLASSRFPPAADTANGPSYGLLGNFNEEGCLLTMECQGASLDDAQEAYEQPQIYFDTCPFCGSRDISW</sequence>
<name>K8EKC6_9FIRM</name>